<accession>A0ABP2C108</accession>
<organism evidence="2 3">
    <name type="scientific">Sporomusa sphaeroides DSM 2875</name>
    <dbReference type="NCBI Taxonomy" id="1337886"/>
    <lineage>
        <taxon>Bacteria</taxon>
        <taxon>Bacillati</taxon>
        <taxon>Bacillota</taxon>
        <taxon>Negativicutes</taxon>
        <taxon>Selenomonadales</taxon>
        <taxon>Sporomusaceae</taxon>
        <taxon>Sporomusa</taxon>
    </lineage>
</organism>
<gene>
    <name evidence="2" type="ORF">SSPH_00733</name>
</gene>
<dbReference type="RefSeq" id="WP_198930886.1">
    <property type="nucleotide sequence ID" value="NZ_CP146991.1"/>
</dbReference>
<dbReference type="InterPro" id="IPR012437">
    <property type="entry name" value="DUF1638"/>
</dbReference>
<comment type="caution">
    <text evidence="2">The sequence shown here is derived from an EMBL/GenBank/DDBJ whole genome shotgun (WGS) entry which is preliminary data.</text>
</comment>
<feature type="domain" description="DUF1638" evidence="1">
    <location>
        <begin position="31"/>
        <end position="191"/>
    </location>
</feature>
<proteinExistence type="predicted"/>
<keyword evidence="3" id="KW-1185">Reference proteome</keyword>
<evidence type="ECO:0000313" key="2">
    <source>
        <dbReference type="EMBL" id="CVK18096.1"/>
    </source>
</evidence>
<dbReference type="EMBL" id="FCOW01000002">
    <property type="protein sequence ID" value="CVK18096.1"/>
    <property type="molecule type" value="Genomic_DNA"/>
</dbReference>
<evidence type="ECO:0000259" key="1">
    <source>
        <dbReference type="Pfam" id="PF07796"/>
    </source>
</evidence>
<protein>
    <recommendedName>
        <fullName evidence="1">DUF1638 domain-containing protein</fullName>
    </recommendedName>
</protein>
<evidence type="ECO:0000313" key="3">
    <source>
        <dbReference type="Proteomes" id="UP000245702"/>
    </source>
</evidence>
<dbReference type="Pfam" id="PF07796">
    <property type="entry name" value="DUF1638"/>
    <property type="match status" value="1"/>
</dbReference>
<reference evidence="2 3" key="1">
    <citation type="submission" date="2016-01" db="EMBL/GenBank/DDBJ databases">
        <authorList>
            <person name="Brown R."/>
        </authorList>
    </citation>
    <scope>NUCLEOTIDE SEQUENCE [LARGE SCALE GENOMIC DNA]</scope>
    <source>
        <strain evidence="2">Sporomusa sphaeroides DSM 2875</strain>
    </source>
</reference>
<sequence length="226" mass="25525">MMQTVILACQTMKDELELVMRESGIEYPVVYLESGLHNSPEMLRGKVQECIDALAADIILMLFGCCGNGLVGIKSAKATLIIPRIDDCITMLLGSTETRRSIPGETSTYFLTKGWLDPEGNIMWSYTEWVERYGEQKALRLVKKMLNHYTRFMIIDTGAYNLEDILPKIKDSCEKFAMRYDIMPGSLRLIHLLLTGPWSSEFIVLKPGQQTCLSHFYPTLAPTAAD</sequence>
<name>A0ABP2C108_9FIRM</name>
<dbReference type="Proteomes" id="UP000245702">
    <property type="component" value="Unassembled WGS sequence"/>
</dbReference>